<name>A0A6J7ECX4_9ZZZZ</name>
<proteinExistence type="predicted"/>
<gene>
    <name evidence="1" type="ORF">UFOPK3472_00535</name>
</gene>
<dbReference type="AlphaFoldDB" id="A0A6J7ECX4"/>
<accession>A0A6J7ECX4</accession>
<protein>
    <submittedName>
        <fullName evidence="1">Unannotated protein</fullName>
    </submittedName>
</protein>
<evidence type="ECO:0000313" key="1">
    <source>
        <dbReference type="EMBL" id="CAB4880131.1"/>
    </source>
</evidence>
<dbReference type="EMBL" id="CAFBLX010000022">
    <property type="protein sequence ID" value="CAB4880131.1"/>
    <property type="molecule type" value="Genomic_DNA"/>
</dbReference>
<organism evidence="1">
    <name type="scientific">freshwater metagenome</name>
    <dbReference type="NCBI Taxonomy" id="449393"/>
    <lineage>
        <taxon>unclassified sequences</taxon>
        <taxon>metagenomes</taxon>
        <taxon>ecological metagenomes</taxon>
    </lineage>
</organism>
<sequence length="127" mass="12663">MFASTVATAPGTRRAAARAVMAAIGLRLCGIADEPPGAFSDTSASSVADIDTMSPAIFAMEPAAIPNAQARSATVTRSVCQGAVCGARPRASASAAAMAGPCGCTAAIVPAAPPYCTQHDRRTAARR</sequence>
<reference evidence="1" key="1">
    <citation type="submission" date="2020-05" db="EMBL/GenBank/DDBJ databases">
        <authorList>
            <person name="Chiriac C."/>
            <person name="Salcher M."/>
            <person name="Ghai R."/>
            <person name="Kavagutti S V."/>
        </authorList>
    </citation>
    <scope>NUCLEOTIDE SEQUENCE</scope>
</reference>